<dbReference type="InterPro" id="IPR050313">
    <property type="entry name" value="Carb_Metab_HTH_regulators"/>
</dbReference>
<dbReference type="PANTHER" id="PTHR30363:SF4">
    <property type="entry name" value="GLYCEROL-3-PHOSPHATE REGULON REPRESSOR"/>
    <property type="match status" value="1"/>
</dbReference>
<dbReference type="PANTHER" id="PTHR30363">
    <property type="entry name" value="HTH-TYPE TRANSCRIPTIONAL REGULATOR SRLR-RELATED"/>
    <property type="match status" value="1"/>
</dbReference>
<name>A0ABX0W216_9RHOB</name>
<dbReference type="InterPro" id="IPR014036">
    <property type="entry name" value="DeoR-like_C"/>
</dbReference>
<dbReference type="InterPro" id="IPR036388">
    <property type="entry name" value="WH-like_DNA-bd_sf"/>
</dbReference>
<keyword evidence="3" id="KW-0238">DNA-binding</keyword>
<keyword evidence="1" id="KW-0678">Repressor</keyword>
<dbReference type="PROSITE" id="PS51000">
    <property type="entry name" value="HTH_DEOR_2"/>
    <property type="match status" value="1"/>
</dbReference>
<dbReference type="Gene3D" id="3.40.50.1360">
    <property type="match status" value="1"/>
</dbReference>
<dbReference type="InterPro" id="IPR018356">
    <property type="entry name" value="Tscrpt_reg_HTH_DeoR_CS"/>
</dbReference>
<evidence type="ECO:0000256" key="1">
    <source>
        <dbReference type="ARBA" id="ARBA00022491"/>
    </source>
</evidence>
<protein>
    <submittedName>
        <fullName evidence="6">DeoR family transcriptional regulator</fullName>
    </submittedName>
</protein>
<sequence>MDADARQSEILKLLDHQDRVEVEDLAGRFKVSLQTIRADLRDLSARNALSRVHGGAVRISTAANRAYADRRKQNAAGKLAMAAVAADVIPENCSITLNIGTSTEQVARALAGHRGLTVLSNNINIVTTMMGGQTMDLILVGGTVRQSDGAIVGEDAVEFISRYKVDYAIIGASALDADGAIMDHDSSEVSVARAILKNARTKILVCDGSKFERSAPVRICSVEDLDVVITDRPVPREFTQAAKRAETRIITTSQNESRENE</sequence>
<dbReference type="RefSeq" id="WP_167681594.1">
    <property type="nucleotide sequence ID" value="NZ_QHLQ01000001.1"/>
</dbReference>
<dbReference type="InterPro" id="IPR037171">
    <property type="entry name" value="NagB/RpiA_transferase-like"/>
</dbReference>
<dbReference type="InterPro" id="IPR036390">
    <property type="entry name" value="WH_DNA-bd_sf"/>
</dbReference>
<dbReference type="PRINTS" id="PR00037">
    <property type="entry name" value="HTHLACR"/>
</dbReference>
<accession>A0ABX0W216</accession>
<dbReference type="InterPro" id="IPR001034">
    <property type="entry name" value="DeoR_HTH"/>
</dbReference>
<evidence type="ECO:0000313" key="7">
    <source>
        <dbReference type="Proteomes" id="UP001429564"/>
    </source>
</evidence>
<dbReference type="Gene3D" id="1.10.10.10">
    <property type="entry name" value="Winged helix-like DNA-binding domain superfamily/Winged helix DNA-binding domain"/>
    <property type="match status" value="1"/>
</dbReference>
<evidence type="ECO:0000256" key="3">
    <source>
        <dbReference type="ARBA" id="ARBA00023125"/>
    </source>
</evidence>
<evidence type="ECO:0000256" key="4">
    <source>
        <dbReference type="ARBA" id="ARBA00023163"/>
    </source>
</evidence>
<proteinExistence type="predicted"/>
<dbReference type="SMART" id="SM00420">
    <property type="entry name" value="HTH_DEOR"/>
    <property type="match status" value="1"/>
</dbReference>
<keyword evidence="2" id="KW-0805">Transcription regulation</keyword>
<dbReference type="SUPFAM" id="SSF46785">
    <property type="entry name" value="Winged helix' DNA-binding domain"/>
    <property type="match status" value="1"/>
</dbReference>
<feature type="domain" description="HTH deoR-type" evidence="5">
    <location>
        <begin position="3"/>
        <end position="58"/>
    </location>
</feature>
<comment type="caution">
    <text evidence="6">The sequence shown here is derived from an EMBL/GenBank/DDBJ whole genome shotgun (WGS) entry which is preliminary data.</text>
</comment>
<keyword evidence="4" id="KW-0804">Transcription</keyword>
<dbReference type="SUPFAM" id="SSF100950">
    <property type="entry name" value="NagB/RpiA/CoA transferase-like"/>
    <property type="match status" value="1"/>
</dbReference>
<keyword evidence="7" id="KW-1185">Reference proteome</keyword>
<dbReference type="EMBL" id="QHLQ01000001">
    <property type="protein sequence ID" value="NIZ59678.1"/>
    <property type="molecule type" value="Genomic_DNA"/>
</dbReference>
<dbReference type="SMART" id="SM01134">
    <property type="entry name" value="DeoRC"/>
    <property type="match status" value="1"/>
</dbReference>
<evidence type="ECO:0000256" key="2">
    <source>
        <dbReference type="ARBA" id="ARBA00023015"/>
    </source>
</evidence>
<gene>
    <name evidence="6" type="ORF">DL239_01680</name>
</gene>
<dbReference type="Proteomes" id="UP001429564">
    <property type="component" value="Unassembled WGS sequence"/>
</dbReference>
<dbReference type="Pfam" id="PF00455">
    <property type="entry name" value="DeoRC"/>
    <property type="match status" value="1"/>
</dbReference>
<evidence type="ECO:0000259" key="5">
    <source>
        <dbReference type="PROSITE" id="PS51000"/>
    </source>
</evidence>
<dbReference type="Pfam" id="PF08220">
    <property type="entry name" value="HTH_DeoR"/>
    <property type="match status" value="1"/>
</dbReference>
<dbReference type="PROSITE" id="PS00894">
    <property type="entry name" value="HTH_DEOR_1"/>
    <property type="match status" value="1"/>
</dbReference>
<evidence type="ECO:0000313" key="6">
    <source>
        <dbReference type="EMBL" id="NIZ59678.1"/>
    </source>
</evidence>
<reference evidence="6 7" key="1">
    <citation type="submission" date="2018-05" db="EMBL/GenBank/DDBJ databases">
        <authorList>
            <person name="Zhang Y.-J."/>
        </authorList>
    </citation>
    <scope>NUCLEOTIDE SEQUENCE [LARGE SCALE GENOMIC DNA]</scope>
    <source>
        <strain evidence="6 7">CY04</strain>
    </source>
</reference>
<organism evidence="6 7">
    <name type="scientific">Parasedimentitalea denitrificans</name>
    <dbReference type="NCBI Taxonomy" id="2211118"/>
    <lineage>
        <taxon>Bacteria</taxon>
        <taxon>Pseudomonadati</taxon>
        <taxon>Pseudomonadota</taxon>
        <taxon>Alphaproteobacteria</taxon>
        <taxon>Rhodobacterales</taxon>
        <taxon>Paracoccaceae</taxon>
        <taxon>Parasedimentitalea</taxon>
    </lineage>
</organism>